<dbReference type="PANTHER" id="PTHR12428:SF65">
    <property type="entry name" value="CYTOCHROME C OXIDASE ASSEMBLY PROTEIN COX18, MITOCHONDRIAL"/>
    <property type="match status" value="1"/>
</dbReference>
<comment type="caution">
    <text evidence="9">The sequence shown here is derived from an EMBL/GenBank/DDBJ whole genome shotgun (WGS) entry which is preliminary data.</text>
</comment>
<keyword evidence="3 6" id="KW-0812">Transmembrane</keyword>
<comment type="subcellular location">
    <subcellularLocation>
        <location evidence="1 6">Membrane</location>
        <topology evidence="1 6">Multi-pass membrane protein</topology>
    </subcellularLocation>
</comment>
<dbReference type="CDD" id="cd20069">
    <property type="entry name" value="5TM_Oxa1-like"/>
    <property type="match status" value="1"/>
</dbReference>
<evidence type="ECO:0000256" key="5">
    <source>
        <dbReference type="ARBA" id="ARBA00023136"/>
    </source>
</evidence>
<accession>A0A9P0VZV0</accession>
<keyword evidence="10" id="KW-1185">Reference proteome</keyword>
<proteinExistence type="inferred from homology"/>
<dbReference type="GO" id="GO:0032977">
    <property type="term" value="F:membrane insertase activity"/>
    <property type="evidence" value="ECO:0007669"/>
    <property type="project" value="InterPro"/>
</dbReference>
<feature type="domain" description="Membrane insertase YidC/Oxa/ALB C-terminal" evidence="8">
    <location>
        <begin position="162"/>
        <end position="331"/>
    </location>
</feature>
<feature type="transmembrane region" description="Helical" evidence="7">
    <location>
        <begin position="297"/>
        <end position="318"/>
    </location>
</feature>
<name>A0A9P0VZV0_9ASCO</name>
<evidence type="ECO:0000256" key="6">
    <source>
        <dbReference type="RuleBase" id="RU003945"/>
    </source>
</evidence>
<evidence type="ECO:0000256" key="3">
    <source>
        <dbReference type="ARBA" id="ARBA00022692"/>
    </source>
</evidence>
<evidence type="ECO:0000256" key="1">
    <source>
        <dbReference type="ARBA" id="ARBA00004141"/>
    </source>
</evidence>
<dbReference type="PANTHER" id="PTHR12428">
    <property type="entry name" value="OXA1"/>
    <property type="match status" value="1"/>
</dbReference>
<dbReference type="AlphaFoldDB" id="A0A9P0VZV0"/>
<evidence type="ECO:0000256" key="4">
    <source>
        <dbReference type="ARBA" id="ARBA00022989"/>
    </source>
</evidence>
<reference evidence="9" key="1">
    <citation type="submission" date="2022-03" db="EMBL/GenBank/DDBJ databases">
        <authorList>
            <person name="Legras J.-L."/>
            <person name="Devillers H."/>
            <person name="Grondin C."/>
        </authorList>
    </citation>
    <scope>NUCLEOTIDE SEQUENCE</scope>
    <source>
        <strain evidence="9">CLIB 1423</strain>
    </source>
</reference>
<dbReference type="GO" id="GO:0005743">
    <property type="term" value="C:mitochondrial inner membrane"/>
    <property type="evidence" value="ECO:0007669"/>
    <property type="project" value="TreeGrafter"/>
</dbReference>
<protein>
    <submittedName>
        <fullName evidence="9">Cytochrome c oxidase assembly protein Cox18p, mitochondrial</fullName>
    </submittedName>
</protein>
<sequence>MFRRLQGVRYGQLMPRHSSGLCSAGNQIVVKRNLSVDPQIVVTSLTESMQSLHALTGIPWWALIPIATFSLRAVWTLPLAVIQRRRIQKQNSFKPVISAMFPIFKLKLGQRVQKAKQAGDKLLRGTGGKSGGGSGVSGEMEFMQAQNPVSTMKYEEIVLMANKERRRRQKQLFKDHNIQLWKNFLLPLFQIPLWVSMSLTMRNLSGWSSWDNLSNAALDPSLYEEGLFWFTDLASYDSLHVFPVVLGIVSLCNVEWTFRTIQLMRPTSSSSSSASISSSKAPLRPTLMDSMSNISRMSVVFMMAISMNAPVALVLYWISSQVFSLIQNVILDLNFPMSFTPRKRFNYRKQRNLEAEDVIRREDEKKTAK</sequence>
<dbReference type="Pfam" id="PF02096">
    <property type="entry name" value="60KD_IMP"/>
    <property type="match status" value="1"/>
</dbReference>
<feature type="transmembrane region" description="Helical" evidence="7">
    <location>
        <begin position="58"/>
        <end position="82"/>
    </location>
</feature>
<gene>
    <name evidence="9" type="ORF">CLIB1423_13S01948</name>
</gene>
<evidence type="ECO:0000256" key="2">
    <source>
        <dbReference type="ARBA" id="ARBA00009877"/>
    </source>
</evidence>
<dbReference type="GO" id="GO:0033617">
    <property type="term" value="P:mitochondrial respiratory chain complex IV assembly"/>
    <property type="evidence" value="ECO:0007669"/>
    <property type="project" value="TreeGrafter"/>
</dbReference>
<keyword evidence="5 7" id="KW-0472">Membrane</keyword>
<organism evidence="9 10">
    <name type="scientific">[Candida] railenensis</name>
    <dbReference type="NCBI Taxonomy" id="45579"/>
    <lineage>
        <taxon>Eukaryota</taxon>
        <taxon>Fungi</taxon>
        <taxon>Dikarya</taxon>
        <taxon>Ascomycota</taxon>
        <taxon>Saccharomycotina</taxon>
        <taxon>Pichiomycetes</taxon>
        <taxon>Debaryomycetaceae</taxon>
        <taxon>Kurtzmaniella</taxon>
    </lineage>
</organism>
<dbReference type="EMBL" id="CAKXYY010000013">
    <property type="protein sequence ID" value="CAH2353922.1"/>
    <property type="molecule type" value="Genomic_DNA"/>
</dbReference>
<evidence type="ECO:0000256" key="7">
    <source>
        <dbReference type="SAM" id="Phobius"/>
    </source>
</evidence>
<dbReference type="InterPro" id="IPR001708">
    <property type="entry name" value="YidC/ALB3/OXA1/COX18"/>
</dbReference>
<dbReference type="Proteomes" id="UP000837801">
    <property type="component" value="Unassembled WGS sequence"/>
</dbReference>
<evidence type="ECO:0000313" key="10">
    <source>
        <dbReference type="Proteomes" id="UP000837801"/>
    </source>
</evidence>
<evidence type="ECO:0000313" key="9">
    <source>
        <dbReference type="EMBL" id="CAH2353922.1"/>
    </source>
</evidence>
<dbReference type="InterPro" id="IPR028055">
    <property type="entry name" value="YidC/Oxa/ALB_C"/>
</dbReference>
<comment type="similarity">
    <text evidence="2 6">Belongs to the OXA1/ALB3/YidC family.</text>
</comment>
<dbReference type="GO" id="GO:0032979">
    <property type="term" value="P:protein insertion into mitochondrial inner membrane from matrix"/>
    <property type="evidence" value="ECO:0007669"/>
    <property type="project" value="TreeGrafter"/>
</dbReference>
<keyword evidence="4 7" id="KW-1133">Transmembrane helix</keyword>
<dbReference type="OrthoDB" id="2148490at2759"/>
<evidence type="ECO:0000259" key="8">
    <source>
        <dbReference type="Pfam" id="PF02096"/>
    </source>
</evidence>